<comment type="caution">
    <text evidence="1">The sequence shown here is derived from an EMBL/GenBank/DDBJ whole genome shotgun (WGS) entry which is preliminary data.</text>
</comment>
<organism evidence="1">
    <name type="scientific">Tanacetum cinerariifolium</name>
    <name type="common">Dalmatian daisy</name>
    <name type="synonym">Chrysanthemum cinerariifolium</name>
    <dbReference type="NCBI Taxonomy" id="118510"/>
    <lineage>
        <taxon>Eukaryota</taxon>
        <taxon>Viridiplantae</taxon>
        <taxon>Streptophyta</taxon>
        <taxon>Embryophyta</taxon>
        <taxon>Tracheophyta</taxon>
        <taxon>Spermatophyta</taxon>
        <taxon>Magnoliopsida</taxon>
        <taxon>eudicotyledons</taxon>
        <taxon>Gunneridae</taxon>
        <taxon>Pentapetalae</taxon>
        <taxon>asterids</taxon>
        <taxon>campanulids</taxon>
        <taxon>Asterales</taxon>
        <taxon>Asteraceae</taxon>
        <taxon>Asteroideae</taxon>
        <taxon>Anthemideae</taxon>
        <taxon>Anthemidinae</taxon>
        <taxon>Tanacetum</taxon>
    </lineage>
</organism>
<gene>
    <name evidence="1" type="ORF">Tci_927646</name>
</gene>
<protein>
    <submittedName>
        <fullName evidence="1">Uncharacterized protein</fullName>
    </submittedName>
</protein>
<dbReference type="AlphaFoldDB" id="A0A699X7K6"/>
<reference evidence="1" key="1">
    <citation type="journal article" date="2019" name="Sci. Rep.">
        <title>Draft genome of Tanacetum cinerariifolium, the natural source of mosquito coil.</title>
        <authorList>
            <person name="Yamashiro T."/>
            <person name="Shiraishi A."/>
            <person name="Satake H."/>
            <person name="Nakayama K."/>
        </authorList>
    </citation>
    <scope>NUCLEOTIDE SEQUENCE</scope>
</reference>
<name>A0A699X7K6_TANCI</name>
<evidence type="ECO:0000313" key="1">
    <source>
        <dbReference type="EMBL" id="GFD55677.1"/>
    </source>
</evidence>
<sequence length="93" mass="10171">ALGVGLPWMEYPELPRLAGFYQEHDLEPLATAELVATQAAEKLRRAWALLESIPTTGATLRALVKTIQVLRSPGPEIDVSYSHPAIPFSVFVS</sequence>
<dbReference type="EMBL" id="BKCJ011820450">
    <property type="protein sequence ID" value="GFD55677.1"/>
    <property type="molecule type" value="Genomic_DNA"/>
</dbReference>
<accession>A0A699X7K6</accession>
<feature type="non-terminal residue" evidence="1">
    <location>
        <position position="1"/>
    </location>
</feature>
<feature type="non-terminal residue" evidence="1">
    <location>
        <position position="93"/>
    </location>
</feature>
<proteinExistence type="predicted"/>